<comment type="similarity">
    <text evidence="1">Belongs to the short-chain dehydrogenases/reductases (SDR) family.</text>
</comment>
<dbReference type="eggNOG" id="COG0300">
    <property type="taxonomic scope" value="Bacteria"/>
</dbReference>
<dbReference type="EMBL" id="JFZA02000027">
    <property type="protein sequence ID" value="KFG89460.1"/>
    <property type="molecule type" value="Genomic_DNA"/>
</dbReference>
<proteinExistence type="inferred from homology"/>
<dbReference type="Proteomes" id="UP000024284">
    <property type="component" value="Unassembled WGS sequence"/>
</dbReference>
<dbReference type="OrthoDB" id="9808814at2"/>
<reference evidence="3" key="1">
    <citation type="submission" date="2014-08" db="EMBL/GenBank/DDBJ databases">
        <title>Draft genome sequences of Sphingobium herbicidovorans.</title>
        <authorList>
            <person name="Gan H.M."/>
            <person name="Gan H.Y."/>
            <person name="Savka M.A."/>
        </authorList>
    </citation>
    <scope>NUCLEOTIDE SEQUENCE [LARGE SCALE GENOMIC DNA]</scope>
    <source>
        <strain evidence="3">NBRC 16415</strain>
    </source>
</reference>
<comment type="caution">
    <text evidence="3">The sequence shown here is derived from an EMBL/GenBank/DDBJ whole genome shotgun (WGS) entry which is preliminary data.</text>
</comment>
<organism evidence="3 4">
    <name type="scientific">Sphingobium herbicidovorans (strain ATCC 700291 / DSM 11019 / CCUG 56400 / KCTC 2939 / LMG 18315 / NBRC 16415 / MH)</name>
    <name type="common">Sphingomonas herbicidovorans</name>
    <dbReference type="NCBI Taxonomy" id="1219045"/>
    <lineage>
        <taxon>Bacteria</taxon>
        <taxon>Pseudomonadati</taxon>
        <taxon>Pseudomonadota</taxon>
        <taxon>Alphaproteobacteria</taxon>
        <taxon>Sphingomonadales</taxon>
        <taxon>Sphingomonadaceae</taxon>
        <taxon>Sphingobium</taxon>
    </lineage>
</organism>
<dbReference type="STRING" id="76947.GCA_002080435_03173"/>
<dbReference type="Pfam" id="PF00106">
    <property type="entry name" value="adh_short"/>
    <property type="match status" value="1"/>
</dbReference>
<dbReference type="CDD" id="cd05233">
    <property type="entry name" value="SDR_c"/>
    <property type="match status" value="1"/>
</dbReference>
<dbReference type="AlphaFoldDB" id="A0A086P7U2"/>
<dbReference type="PRINTS" id="PR00081">
    <property type="entry name" value="GDHRDH"/>
</dbReference>
<dbReference type="Gene3D" id="3.40.50.720">
    <property type="entry name" value="NAD(P)-binding Rossmann-like Domain"/>
    <property type="match status" value="1"/>
</dbReference>
<name>A0A086P7U2_SPHHM</name>
<dbReference type="PANTHER" id="PTHR44196">
    <property type="entry name" value="DEHYDROGENASE/REDUCTASE SDR FAMILY MEMBER 7B"/>
    <property type="match status" value="1"/>
</dbReference>
<dbReference type="GO" id="GO:0016020">
    <property type="term" value="C:membrane"/>
    <property type="evidence" value="ECO:0007669"/>
    <property type="project" value="TreeGrafter"/>
</dbReference>
<dbReference type="PATRIC" id="fig|1219045.3.peg.2758"/>
<dbReference type="InterPro" id="IPR036291">
    <property type="entry name" value="NAD(P)-bd_dom_sf"/>
</dbReference>
<dbReference type="RefSeq" id="WP_037467077.1">
    <property type="nucleotide sequence ID" value="NZ_BCZD01000039.1"/>
</dbReference>
<keyword evidence="2" id="KW-0560">Oxidoreductase</keyword>
<dbReference type="InterPro" id="IPR002347">
    <property type="entry name" value="SDR_fam"/>
</dbReference>
<evidence type="ECO:0000313" key="3">
    <source>
        <dbReference type="EMBL" id="KFG89460.1"/>
    </source>
</evidence>
<evidence type="ECO:0000313" key="4">
    <source>
        <dbReference type="Proteomes" id="UP000024284"/>
    </source>
</evidence>
<protein>
    <submittedName>
        <fullName evidence="3">Short-chain dehydrogenase/reductase SDR</fullName>
    </submittedName>
</protein>
<keyword evidence="4" id="KW-1185">Reference proteome</keyword>
<dbReference type="InterPro" id="IPR020904">
    <property type="entry name" value="Sc_DH/Rdtase_CS"/>
</dbReference>
<evidence type="ECO:0000256" key="1">
    <source>
        <dbReference type="ARBA" id="ARBA00006484"/>
    </source>
</evidence>
<evidence type="ECO:0000256" key="2">
    <source>
        <dbReference type="ARBA" id="ARBA00023002"/>
    </source>
</evidence>
<dbReference type="SUPFAM" id="SSF51735">
    <property type="entry name" value="NAD(P)-binding Rossmann-fold domains"/>
    <property type="match status" value="1"/>
</dbReference>
<sequence>MAATKFAIVTGASTGIGFELAHLAAQNGYHLLVVADEPLIEAAATDFRRHGVEVEAAEADLATLEGVDRLLAATNGRTIDLLCANAGRGIGHGFLEQEATDWRRVIDTNVTGTLYLLQKVLQAMVARNQGKVLITGSIAGFIPGSFHAVYNGSKAFIDSFADALRNEIKDAKGVTITTLMPGATETEFFERADMLDTKVGAEEKDDPAKVAQDGWDALMAGKAHIVSGWKNKLQAAAAHVTPASVLAEQHRKMAEPGTAEEHDDD</sequence>
<dbReference type="PANTHER" id="PTHR44196:SF2">
    <property type="entry name" value="SHORT-CHAIN DEHYDROGENASE-RELATED"/>
    <property type="match status" value="1"/>
</dbReference>
<accession>A0A086P7U2</accession>
<dbReference type="PROSITE" id="PS00061">
    <property type="entry name" value="ADH_SHORT"/>
    <property type="match status" value="1"/>
</dbReference>
<dbReference type="GO" id="GO:0016491">
    <property type="term" value="F:oxidoreductase activity"/>
    <property type="evidence" value="ECO:0007669"/>
    <property type="project" value="UniProtKB-KW"/>
</dbReference>
<gene>
    <name evidence="3" type="ORF">BV98_002724</name>
</gene>